<dbReference type="Pfam" id="PF04049">
    <property type="entry name" value="ANAPC8"/>
    <property type="match status" value="1"/>
</dbReference>
<feature type="repeat" description="TPR" evidence="7">
    <location>
        <begin position="397"/>
        <end position="430"/>
    </location>
</feature>
<evidence type="ECO:0000313" key="11">
    <source>
        <dbReference type="Proteomes" id="UP000759537"/>
    </source>
</evidence>
<dbReference type="PANTHER" id="PTHR12558">
    <property type="entry name" value="CELL DIVISION CYCLE 16,23,27"/>
    <property type="match status" value="1"/>
</dbReference>
<dbReference type="SMART" id="SM00028">
    <property type="entry name" value="TPR"/>
    <property type="match status" value="6"/>
</dbReference>
<gene>
    <name evidence="10" type="ORF">DFH94DRAFT_627498</name>
</gene>
<dbReference type="InterPro" id="IPR011990">
    <property type="entry name" value="TPR-like_helical_dom_sf"/>
</dbReference>
<feature type="domain" description="Cdc23" evidence="9">
    <location>
        <begin position="15"/>
        <end position="295"/>
    </location>
</feature>
<evidence type="ECO:0000256" key="7">
    <source>
        <dbReference type="PROSITE-ProRule" id="PRU00339"/>
    </source>
</evidence>
<dbReference type="PANTHER" id="PTHR12558:SF10">
    <property type="entry name" value="CELL DIVISION CYCLE PROTEIN 23 HOMOLOG"/>
    <property type="match status" value="1"/>
</dbReference>
<evidence type="ECO:0000256" key="4">
    <source>
        <dbReference type="ARBA" id="ARBA00022786"/>
    </source>
</evidence>
<keyword evidence="2" id="KW-0677">Repeat</keyword>
<feature type="repeat" description="TPR" evidence="7">
    <location>
        <begin position="431"/>
        <end position="464"/>
    </location>
</feature>
<reference evidence="10" key="2">
    <citation type="journal article" date="2020" name="Nat. Commun.">
        <title>Large-scale genome sequencing of mycorrhizal fungi provides insights into the early evolution of symbiotic traits.</title>
        <authorList>
            <person name="Miyauchi S."/>
            <person name="Kiss E."/>
            <person name="Kuo A."/>
            <person name="Drula E."/>
            <person name="Kohler A."/>
            <person name="Sanchez-Garcia M."/>
            <person name="Morin E."/>
            <person name="Andreopoulos B."/>
            <person name="Barry K.W."/>
            <person name="Bonito G."/>
            <person name="Buee M."/>
            <person name="Carver A."/>
            <person name="Chen C."/>
            <person name="Cichocki N."/>
            <person name="Clum A."/>
            <person name="Culley D."/>
            <person name="Crous P.W."/>
            <person name="Fauchery L."/>
            <person name="Girlanda M."/>
            <person name="Hayes R.D."/>
            <person name="Keri Z."/>
            <person name="LaButti K."/>
            <person name="Lipzen A."/>
            <person name="Lombard V."/>
            <person name="Magnuson J."/>
            <person name="Maillard F."/>
            <person name="Murat C."/>
            <person name="Nolan M."/>
            <person name="Ohm R.A."/>
            <person name="Pangilinan J."/>
            <person name="Pereira M.F."/>
            <person name="Perotto S."/>
            <person name="Peter M."/>
            <person name="Pfister S."/>
            <person name="Riley R."/>
            <person name="Sitrit Y."/>
            <person name="Stielow J.B."/>
            <person name="Szollosi G."/>
            <person name="Zifcakova L."/>
            <person name="Stursova M."/>
            <person name="Spatafora J.W."/>
            <person name="Tedersoo L."/>
            <person name="Vaario L.M."/>
            <person name="Yamada A."/>
            <person name="Yan M."/>
            <person name="Wang P."/>
            <person name="Xu J."/>
            <person name="Bruns T."/>
            <person name="Baldrian P."/>
            <person name="Vilgalys R."/>
            <person name="Dunand C."/>
            <person name="Henrissat B."/>
            <person name="Grigoriev I.V."/>
            <person name="Hibbett D."/>
            <person name="Nagy L.G."/>
            <person name="Martin F.M."/>
        </authorList>
    </citation>
    <scope>NUCLEOTIDE SEQUENCE</scope>
    <source>
        <strain evidence="10">Prilba</strain>
    </source>
</reference>
<sequence>MAATVVTVDGEMVGSLRRAINDCADRGLQHASKWAAELLAAVSPAKRRARQDLSFVSSTPARNGASDTSLSFPPPHPHGPLTSAVDSRVSHEELTLELDEQDVLFAGMANFRCREFARAAHTLNGCSSSRGRFLWLYSQYLASEKTALRDWNKLDMDRSQPAVPVNISLLELYETASSLELKADPWILFLRGLLLHRLNRREAAIECALLSLQRYLWNWSAWDLLSSLINDGEELFSLLPLLPVLSIPSTHPLVHLFQIRTLNALHQPSENELGLCDRLLGPDNFPRSLWIMSLRANVLYHLHGKHPSLDFPAAEQQFEKILKIDPCRIDDIDVYSNILYVTENRLTLSRLAHDFLALDKDRPEVCCLVGNHYSLRAEHEKAIRYFRRATQLDRTYLSAWTLMGHEYVEMKNSHAAIEAYRRAVDVNRKDYRAWYGLGQAYELLNMHQYALHYYQHATALRPYDVRLWQAQGASYQEMGRLREAIECLKRALLGADANEIAIALKLARLHNDLDEAADAVAYHQRIINISRAIRKPVAEWARSAMYVARYYYVLEGGDLELARELLETVAGSNSEDADAAADLLKSVKGAIGREEDGVKEESSIEM</sequence>
<dbReference type="GO" id="GO:0016567">
    <property type="term" value="P:protein ubiquitination"/>
    <property type="evidence" value="ECO:0007669"/>
    <property type="project" value="TreeGrafter"/>
</dbReference>
<dbReference type="GO" id="GO:0005680">
    <property type="term" value="C:anaphase-promoting complex"/>
    <property type="evidence" value="ECO:0007669"/>
    <property type="project" value="InterPro"/>
</dbReference>
<dbReference type="GO" id="GO:0031145">
    <property type="term" value="P:anaphase-promoting complex-dependent catabolic process"/>
    <property type="evidence" value="ECO:0007669"/>
    <property type="project" value="TreeGrafter"/>
</dbReference>
<name>A0A9P5TBG5_9AGAM</name>
<comment type="caution">
    <text evidence="10">The sequence shown here is derived from an EMBL/GenBank/DDBJ whole genome shotgun (WGS) entry which is preliminary data.</text>
</comment>
<dbReference type="AlphaFoldDB" id="A0A9P5TBG5"/>
<evidence type="ECO:0000256" key="1">
    <source>
        <dbReference type="ARBA" id="ARBA00022618"/>
    </source>
</evidence>
<evidence type="ECO:0000256" key="8">
    <source>
        <dbReference type="SAM" id="MobiDB-lite"/>
    </source>
</evidence>
<proteinExistence type="predicted"/>
<dbReference type="PROSITE" id="PS50005">
    <property type="entry name" value="TPR"/>
    <property type="match status" value="3"/>
</dbReference>
<evidence type="ECO:0000256" key="2">
    <source>
        <dbReference type="ARBA" id="ARBA00022737"/>
    </source>
</evidence>
<dbReference type="Proteomes" id="UP000759537">
    <property type="component" value="Unassembled WGS sequence"/>
</dbReference>
<keyword evidence="5 7" id="KW-0802">TPR repeat</keyword>
<keyword evidence="4" id="KW-0833">Ubl conjugation pathway</keyword>
<dbReference type="Gene3D" id="1.25.40.10">
    <property type="entry name" value="Tetratricopeptide repeat domain"/>
    <property type="match status" value="2"/>
</dbReference>
<keyword evidence="1" id="KW-0132">Cell division</keyword>
<keyword evidence="11" id="KW-1185">Reference proteome</keyword>
<dbReference type="InterPro" id="IPR007192">
    <property type="entry name" value="APC8"/>
</dbReference>
<organism evidence="10 11">
    <name type="scientific">Russula ochroleuca</name>
    <dbReference type="NCBI Taxonomy" id="152965"/>
    <lineage>
        <taxon>Eukaryota</taxon>
        <taxon>Fungi</taxon>
        <taxon>Dikarya</taxon>
        <taxon>Basidiomycota</taxon>
        <taxon>Agaricomycotina</taxon>
        <taxon>Agaricomycetes</taxon>
        <taxon>Russulales</taxon>
        <taxon>Russulaceae</taxon>
        <taxon>Russula</taxon>
    </lineage>
</organism>
<feature type="compositionally biased region" description="Polar residues" evidence="8">
    <location>
        <begin position="54"/>
        <end position="71"/>
    </location>
</feature>
<dbReference type="GO" id="GO:0045842">
    <property type="term" value="P:positive regulation of mitotic metaphase/anaphase transition"/>
    <property type="evidence" value="ECO:0007669"/>
    <property type="project" value="TreeGrafter"/>
</dbReference>
<evidence type="ECO:0000256" key="5">
    <source>
        <dbReference type="ARBA" id="ARBA00022803"/>
    </source>
</evidence>
<feature type="repeat" description="TPR" evidence="7">
    <location>
        <begin position="363"/>
        <end position="396"/>
    </location>
</feature>
<reference evidence="10" key="1">
    <citation type="submission" date="2019-10" db="EMBL/GenBank/DDBJ databases">
        <authorList>
            <consortium name="DOE Joint Genome Institute"/>
            <person name="Kuo A."/>
            <person name="Miyauchi S."/>
            <person name="Kiss E."/>
            <person name="Drula E."/>
            <person name="Kohler A."/>
            <person name="Sanchez-Garcia M."/>
            <person name="Andreopoulos B."/>
            <person name="Barry K.W."/>
            <person name="Bonito G."/>
            <person name="Buee M."/>
            <person name="Carver A."/>
            <person name="Chen C."/>
            <person name="Cichocki N."/>
            <person name="Clum A."/>
            <person name="Culley D."/>
            <person name="Crous P.W."/>
            <person name="Fauchery L."/>
            <person name="Girlanda M."/>
            <person name="Hayes R."/>
            <person name="Keri Z."/>
            <person name="LaButti K."/>
            <person name="Lipzen A."/>
            <person name="Lombard V."/>
            <person name="Magnuson J."/>
            <person name="Maillard F."/>
            <person name="Morin E."/>
            <person name="Murat C."/>
            <person name="Nolan M."/>
            <person name="Ohm R."/>
            <person name="Pangilinan J."/>
            <person name="Pereira M."/>
            <person name="Perotto S."/>
            <person name="Peter M."/>
            <person name="Riley R."/>
            <person name="Sitrit Y."/>
            <person name="Stielow B."/>
            <person name="Szollosi G."/>
            <person name="Zifcakova L."/>
            <person name="Stursova M."/>
            <person name="Spatafora J.W."/>
            <person name="Tedersoo L."/>
            <person name="Vaario L.-M."/>
            <person name="Yamada A."/>
            <person name="Yan M."/>
            <person name="Wang P."/>
            <person name="Xu J."/>
            <person name="Bruns T."/>
            <person name="Baldrian P."/>
            <person name="Vilgalys R."/>
            <person name="Henrissat B."/>
            <person name="Grigoriev I.V."/>
            <person name="Hibbett D."/>
            <person name="Nagy L.G."/>
            <person name="Martin F.M."/>
        </authorList>
    </citation>
    <scope>NUCLEOTIDE SEQUENCE</scope>
    <source>
        <strain evidence="10">Prilba</strain>
    </source>
</reference>
<evidence type="ECO:0000256" key="3">
    <source>
        <dbReference type="ARBA" id="ARBA00022776"/>
    </source>
</evidence>
<evidence type="ECO:0000256" key="6">
    <source>
        <dbReference type="ARBA" id="ARBA00023306"/>
    </source>
</evidence>
<evidence type="ECO:0000259" key="9">
    <source>
        <dbReference type="Pfam" id="PF04049"/>
    </source>
</evidence>
<dbReference type="GO" id="GO:0051301">
    <property type="term" value="P:cell division"/>
    <property type="evidence" value="ECO:0007669"/>
    <property type="project" value="UniProtKB-KW"/>
</dbReference>
<dbReference type="EMBL" id="WHVB01000005">
    <property type="protein sequence ID" value="KAF8482800.1"/>
    <property type="molecule type" value="Genomic_DNA"/>
</dbReference>
<accession>A0A9P5TBG5</accession>
<feature type="region of interest" description="Disordered" evidence="8">
    <location>
        <begin position="52"/>
        <end position="83"/>
    </location>
</feature>
<dbReference type="Pfam" id="PF13181">
    <property type="entry name" value="TPR_8"/>
    <property type="match status" value="2"/>
</dbReference>
<keyword evidence="3" id="KW-0498">Mitosis</keyword>
<protein>
    <submittedName>
        <fullName evidence="10">TPR-like protein</fullName>
    </submittedName>
</protein>
<dbReference type="InterPro" id="IPR019734">
    <property type="entry name" value="TPR_rpt"/>
</dbReference>
<dbReference type="SUPFAM" id="SSF48452">
    <property type="entry name" value="TPR-like"/>
    <property type="match status" value="2"/>
</dbReference>
<dbReference type="OrthoDB" id="10262026at2759"/>
<evidence type="ECO:0000313" key="10">
    <source>
        <dbReference type="EMBL" id="KAF8482800.1"/>
    </source>
</evidence>
<dbReference type="Pfam" id="PF13432">
    <property type="entry name" value="TPR_16"/>
    <property type="match status" value="1"/>
</dbReference>
<keyword evidence="6" id="KW-0131">Cell cycle</keyword>